<dbReference type="Pfam" id="PF02746">
    <property type="entry name" value="MR_MLE_N"/>
    <property type="match status" value="1"/>
</dbReference>
<dbReference type="InterPro" id="IPR013342">
    <property type="entry name" value="Mandelate_racemase_C"/>
</dbReference>
<dbReference type="Pfam" id="PF13378">
    <property type="entry name" value="MR_MLE_C"/>
    <property type="match status" value="1"/>
</dbReference>
<dbReference type="RefSeq" id="WP_111170968.1">
    <property type="nucleotide sequence ID" value="NZ_POUA01000353.1"/>
</dbReference>
<comment type="caution">
    <text evidence="2">The sequence shown here is derived from an EMBL/GenBank/DDBJ whole genome shotgun (WGS) entry which is preliminary data.</text>
</comment>
<dbReference type="InterPro" id="IPR013341">
    <property type="entry name" value="Mandelate_racemase_N_dom"/>
</dbReference>
<organism evidence="2 3">
    <name type="scientific">Spongiactinospora gelatinilytica</name>
    <dbReference type="NCBI Taxonomy" id="2666298"/>
    <lineage>
        <taxon>Bacteria</taxon>
        <taxon>Bacillati</taxon>
        <taxon>Actinomycetota</taxon>
        <taxon>Actinomycetes</taxon>
        <taxon>Streptosporangiales</taxon>
        <taxon>Streptosporangiaceae</taxon>
        <taxon>Spongiactinospora</taxon>
    </lineage>
</organism>
<evidence type="ECO:0000259" key="1">
    <source>
        <dbReference type="SMART" id="SM00922"/>
    </source>
</evidence>
<name>A0A2W2FK76_9ACTN</name>
<dbReference type="SMART" id="SM00922">
    <property type="entry name" value="MR_MLE"/>
    <property type="match status" value="1"/>
</dbReference>
<accession>A0A2W2FK76</accession>
<dbReference type="Gene3D" id="3.20.20.120">
    <property type="entry name" value="Enolase-like C-terminal domain"/>
    <property type="match status" value="1"/>
</dbReference>
<dbReference type="InterPro" id="IPR029065">
    <property type="entry name" value="Enolase_C-like"/>
</dbReference>
<dbReference type="SFLD" id="SFLDS00001">
    <property type="entry name" value="Enolase"/>
    <property type="match status" value="1"/>
</dbReference>
<sequence length="338" mass="35693">MPRVREIEVFRLTLPYGRRPESILVRLTDHGGMTGWGEVVEPGLDKAWTTLEESLAPALVGVDWEHPDELDTISRGGSVADMACWDLWARMRGVPLAHALGGSRTSLMATVRIAGDRSLESLVARVNQQVCGGYAHVTLDVHPGWDVEPVRAVRQAFPGLAMSVDAQAAYTEIDALVALDSYDIAVIERPFGTTDPVTHAILQDRVSAAVAVEAGSDAELAAHVSAGSARALLLRPARFPSLSDVRRVHDRAMAAGWEILCAGGQGTGLARAATVAVAAMPGCTLPCDVTQPPRSAQIVTPPVGAAGGVVAVPLTQPGLGHTVDEARLRRLATMSFTA</sequence>
<dbReference type="InterPro" id="IPR036849">
    <property type="entry name" value="Enolase-like_C_sf"/>
</dbReference>
<proteinExistence type="predicted"/>
<dbReference type="InterPro" id="IPR029017">
    <property type="entry name" value="Enolase-like_N"/>
</dbReference>
<evidence type="ECO:0000313" key="2">
    <source>
        <dbReference type="EMBL" id="PZG30359.1"/>
    </source>
</evidence>
<evidence type="ECO:0000313" key="3">
    <source>
        <dbReference type="Proteomes" id="UP000248544"/>
    </source>
</evidence>
<dbReference type="InterPro" id="IPR034593">
    <property type="entry name" value="DgoD-like"/>
</dbReference>
<keyword evidence="3" id="KW-1185">Reference proteome</keyword>
<feature type="domain" description="Mandelate racemase/muconate lactonizing enzyme C-terminal" evidence="1">
    <location>
        <begin position="119"/>
        <end position="209"/>
    </location>
</feature>
<protein>
    <submittedName>
        <fullName evidence="2">O-succinylbenzoate-CoA synthase</fullName>
    </submittedName>
</protein>
<dbReference type="PANTHER" id="PTHR48080">
    <property type="entry name" value="D-GALACTONATE DEHYDRATASE-RELATED"/>
    <property type="match status" value="1"/>
</dbReference>
<dbReference type="AlphaFoldDB" id="A0A2W2FK76"/>
<dbReference type="EMBL" id="POUA01000353">
    <property type="protein sequence ID" value="PZG30359.1"/>
    <property type="molecule type" value="Genomic_DNA"/>
</dbReference>
<dbReference type="SUPFAM" id="SSF54826">
    <property type="entry name" value="Enolase N-terminal domain-like"/>
    <property type="match status" value="1"/>
</dbReference>
<dbReference type="Gene3D" id="3.30.390.10">
    <property type="entry name" value="Enolase-like, N-terminal domain"/>
    <property type="match status" value="1"/>
</dbReference>
<dbReference type="Proteomes" id="UP000248544">
    <property type="component" value="Unassembled WGS sequence"/>
</dbReference>
<reference evidence="2 3" key="1">
    <citation type="submission" date="2018-01" db="EMBL/GenBank/DDBJ databases">
        <title>Draft genome sequence of Sphaerisporangium sp. 7K107.</title>
        <authorList>
            <person name="Sahin N."/>
            <person name="Saygin H."/>
            <person name="Ay H."/>
        </authorList>
    </citation>
    <scope>NUCLEOTIDE SEQUENCE [LARGE SCALE GENOMIC DNA]</scope>
    <source>
        <strain evidence="2 3">7K107</strain>
    </source>
</reference>
<dbReference type="SUPFAM" id="SSF51604">
    <property type="entry name" value="Enolase C-terminal domain-like"/>
    <property type="match status" value="1"/>
</dbReference>
<gene>
    <name evidence="2" type="ORF">C1I98_31210</name>
</gene>